<feature type="region of interest" description="Disordered" evidence="1">
    <location>
        <begin position="1"/>
        <end position="142"/>
    </location>
</feature>
<feature type="compositionally biased region" description="Gly residues" evidence="1">
    <location>
        <begin position="163"/>
        <end position="173"/>
    </location>
</feature>
<feature type="compositionally biased region" description="Basic residues" evidence="1">
    <location>
        <begin position="386"/>
        <end position="396"/>
    </location>
</feature>
<organism evidence="2 3">
    <name type="scientific">Cryomyces antarcticus</name>
    <dbReference type="NCBI Taxonomy" id="329879"/>
    <lineage>
        <taxon>Eukaryota</taxon>
        <taxon>Fungi</taxon>
        <taxon>Dikarya</taxon>
        <taxon>Ascomycota</taxon>
        <taxon>Pezizomycotina</taxon>
        <taxon>Dothideomycetes</taxon>
        <taxon>Dothideomycetes incertae sedis</taxon>
        <taxon>Cryomyces</taxon>
    </lineage>
</organism>
<feature type="compositionally biased region" description="Polar residues" evidence="1">
    <location>
        <begin position="58"/>
        <end position="80"/>
    </location>
</feature>
<keyword evidence="3" id="KW-1185">Reference proteome</keyword>
<feature type="compositionally biased region" description="Low complexity" evidence="1">
    <location>
        <begin position="272"/>
        <end position="289"/>
    </location>
</feature>
<dbReference type="InterPro" id="IPR018809">
    <property type="entry name" value="DUF2406"/>
</dbReference>
<evidence type="ECO:0008006" key="4">
    <source>
        <dbReference type="Google" id="ProtNLM"/>
    </source>
</evidence>
<feature type="compositionally biased region" description="Low complexity" evidence="1">
    <location>
        <begin position="350"/>
        <end position="364"/>
    </location>
</feature>
<comment type="caution">
    <text evidence="2">The sequence shown here is derived from an EMBL/GenBank/DDBJ whole genome shotgun (WGS) entry which is preliminary data.</text>
</comment>
<dbReference type="PANTHER" id="PTHR28186">
    <property type="entry name" value="MEIOTICALLY UP-REGULATED GENE 9 PROTEIN"/>
    <property type="match status" value="1"/>
</dbReference>
<dbReference type="PANTHER" id="PTHR28186:SF1">
    <property type="entry name" value="MEIOTICALLY UP-REGULATED GENE 9 PROTEIN"/>
    <property type="match status" value="1"/>
</dbReference>
<dbReference type="Pfam" id="PF10295">
    <property type="entry name" value="DUF2406"/>
    <property type="match status" value="1"/>
</dbReference>
<evidence type="ECO:0000256" key="1">
    <source>
        <dbReference type="SAM" id="MobiDB-lite"/>
    </source>
</evidence>
<reference evidence="2 3" key="1">
    <citation type="submission" date="2023-08" db="EMBL/GenBank/DDBJ databases">
        <title>Black Yeasts Isolated from many extreme environments.</title>
        <authorList>
            <person name="Coleine C."/>
            <person name="Stajich J.E."/>
            <person name="Selbmann L."/>
        </authorList>
    </citation>
    <scope>NUCLEOTIDE SEQUENCE [LARGE SCALE GENOMIC DNA]</scope>
    <source>
        <strain evidence="2 3">CCFEE 536</strain>
    </source>
</reference>
<feature type="compositionally biased region" description="Polar residues" evidence="1">
    <location>
        <begin position="366"/>
        <end position="379"/>
    </location>
</feature>
<evidence type="ECO:0000313" key="2">
    <source>
        <dbReference type="EMBL" id="KAK5286794.1"/>
    </source>
</evidence>
<protein>
    <recommendedName>
        <fullName evidence="4">DUF1720 domain-containing protein</fullName>
    </recommendedName>
</protein>
<gene>
    <name evidence="2" type="ORF">LTR16_004062</name>
</gene>
<name>A0ABR0M6Q7_9PEZI</name>
<feature type="region of interest" description="Disordered" evidence="1">
    <location>
        <begin position="160"/>
        <end position="396"/>
    </location>
</feature>
<accession>A0ABR0M6Q7</accession>
<feature type="compositionally biased region" description="Polar residues" evidence="1">
    <location>
        <begin position="228"/>
        <end position="270"/>
    </location>
</feature>
<evidence type="ECO:0000313" key="3">
    <source>
        <dbReference type="Proteomes" id="UP001357485"/>
    </source>
</evidence>
<dbReference type="Proteomes" id="UP001357485">
    <property type="component" value="Unassembled WGS sequence"/>
</dbReference>
<feature type="compositionally biased region" description="Basic and acidic residues" evidence="1">
    <location>
        <begin position="102"/>
        <end position="122"/>
    </location>
</feature>
<sequence length="396" mass="42579">MEQPSVGRPRSKSTFSFRSNKSDKSSTSKPKMDLRETEADKRRSKFQLGSKADPNAAMNESQPADPSQADTSIGSLTIRATQHKDAYGNPITDPDLSNPTRPRWERPLDTIRSFEKAIDGGYKRRSSMNRTDSSDMASGMTSRRSSYYAGFDLNQTTSRLSQIGGGYYGGRGGQSRPDSYADSYGPPSAPSPRNRYNQRVVSDPVLMRYNNGQSSMQGVYPQLGYHQSYDTVNTGVTNGSDSTGPWANSTDPSSENSSIDKVNALTSRPDQSGENHGSNGPNGPSGPQGQFRGPIMEEYGPGSNGGAYPNPNAFGQIGYPSQNGNGYAPALPAHTRTPPSRNVIKLGGDSSSSAFTSASPSGPTYPASSSRPSLQPTPSKNEKKKGWLKSRLSKKD</sequence>
<feature type="compositionally biased region" description="Polar residues" evidence="1">
    <location>
        <begin position="128"/>
        <end position="142"/>
    </location>
</feature>
<dbReference type="EMBL" id="JAVRRA010000495">
    <property type="protein sequence ID" value="KAK5286794.1"/>
    <property type="molecule type" value="Genomic_DNA"/>
</dbReference>
<feature type="compositionally biased region" description="Basic and acidic residues" evidence="1">
    <location>
        <begin position="20"/>
        <end position="41"/>
    </location>
</feature>
<proteinExistence type="predicted"/>